<dbReference type="EMBL" id="LGUC01000002">
    <property type="protein sequence ID" value="KPN29209.1"/>
    <property type="molecule type" value="Genomic_DNA"/>
</dbReference>
<accession>A0A0P7FRM3</accession>
<evidence type="ECO:0000256" key="1">
    <source>
        <dbReference type="SAM" id="Phobius"/>
    </source>
</evidence>
<dbReference type="Proteomes" id="UP000050535">
    <property type="component" value="Unassembled WGS sequence"/>
</dbReference>
<reference evidence="3" key="1">
    <citation type="submission" date="2013-11" db="EMBL/GenBank/DDBJ databases">
        <authorList>
            <person name="Hoang H.T."/>
            <person name="Killian M.L."/>
            <person name="Madson D.M."/>
            <person name="Arruda P.H.E."/>
            <person name="Sun D."/>
            <person name="Schwartz K.J."/>
            <person name="Yoon K."/>
        </authorList>
    </citation>
    <scope>NUCLEOTIDE SEQUENCE [LARGE SCALE GENOMIC DNA]</scope>
    <source>
        <strain evidence="3">CDK2</strain>
    </source>
</reference>
<gene>
    <name evidence="2" type="ORF">SY89_03443</name>
</gene>
<feature type="transmembrane region" description="Helical" evidence="1">
    <location>
        <begin position="52"/>
        <end position="78"/>
    </location>
</feature>
<dbReference type="OrthoDB" id="204569at2157"/>
<dbReference type="AlphaFoldDB" id="A0A0P7FRM3"/>
<sequence length="86" mass="8966">MSSQPFIDQESGELDLGQIRAELFPLAALIVLFGAAAVLVFLLGLLAGGSTVFAGLFTILSQFVLALGTGIVLIYVIARGIQLADE</sequence>
<keyword evidence="3" id="KW-1185">Reference proteome</keyword>
<dbReference type="RefSeq" id="WP_054584963.1">
    <property type="nucleotide sequence ID" value="NZ_LGUC01000002.1"/>
</dbReference>
<dbReference type="STRING" id="699431.SY89_03443"/>
<evidence type="ECO:0000313" key="2">
    <source>
        <dbReference type="EMBL" id="KPN29209.1"/>
    </source>
</evidence>
<organism evidence="2 3">
    <name type="scientific">Halolamina pelagica</name>
    <dbReference type="NCBI Taxonomy" id="699431"/>
    <lineage>
        <taxon>Archaea</taxon>
        <taxon>Methanobacteriati</taxon>
        <taxon>Methanobacteriota</taxon>
        <taxon>Stenosarchaea group</taxon>
        <taxon>Halobacteria</taxon>
        <taxon>Halobacteriales</taxon>
        <taxon>Haloferacaceae</taxon>
    </lineage>
</organism>
<feature type="transmembrane region" description="Helical" evidence="1">
    <location>
        <begin position="23"/>
        <end position="46"/>
    </location>
</feature>
<name>A0A0P7FRM3_9EURY</name>
<keyword evidence="1" id="KW-0812">Transmembrane</keyword>
<comment type="caution">
    <text evidence="2">The sequence shown here is derived from an EMBL/GenBank/DDBJ whole genome shotgun (WGS) entry which is preliminary data.</text>
</comment>
<keyword evidence="1" id="KW-1133">Transmembrane helix</keyword>
<proteinExistence type="predicted"/>
<keyword evidence="1" id="KW-0472">Membrane</keyword>
<protein>
    <submittedName>
        <fullName evidence="2">Uncharacterized protein</fullName>
    </submittedName>
</protein>
<evidence type="ECO:0000313" key="3">
    <source>
        <dbReference type="Proteomes" id="UP000050535"/>
    </source>
</evidence>